<name>F8NY55_SERL9</name>
<feature type="region of interest" description="Disordered" evidence="1">
    <location>
        <begin position="201"/>
        <end position="232"/>
    </location>
</feature>
<dbReference type="AlphaFoldDB" id="F8NY55"/>
<reference evidence="3" key="1">
    <citation type="journal article" date="2011" name="Science">
        <title>The plant cell wall-decomposing machinery underlies the functional diversity of forest fungi.</title>
        <authorList>
            <person name="Eastwood D.C."/>
            <person name="Floudas D."/>
            <person name="Binder M."/>
            <person name="Majcherczyk A."/>
            <person name="Schneider P."/>
            <person name="Aerts A."/>
            <person name="Asiegbu F.O."/>
            <person name="Baker S.E."/>
            <person name="Barry K."/>
            <person name="Bendiksby M."/>
            <person name="Blumentritt M."/>
            <person name="Coutinho P.M."/>
            <person name="Cullen D."/>
            <person name="de Vries R.P."/>
            <person name="Gathman A."/>
            <person name="Goodell B."/>
            <person name="Henrissat B."/>
            <person name="Ihrmark K."/>
            <person name="Kauserud H."/>
            <person name="Kohler A."/>
            <person name="LaButti K."/>
            <person name="Lapidus A."/>
            <person name="Lavin J.L."/>
            <person name="Lee Y.-H."/>
            <person name="Lindquist E."/>
            <person name="Lilly W."/>
            <person name="Lucas S."/>
            <person name="Morin E."/>
            <person name="Murat C."/>
            <person name="Oguiza J.A."/>
            <person name="Park J."/>
            <person name="Pisabarro A.G."/>
            <person name="Riley R."/>
            <person name="Rosling A."/>
            <person name="Salamov A."/>
            <person name="Schmidt O."/>
            <person name="Schmutz J."/>
            <person name="Skrede I."/>
            <person name="Stenlid J."/>
            <person name="Wiebenga A."/>
            <person name="Xie X."/>
            <person name="Kuees U."/>
            <person name="Hibbett D.S."/>
            <person name="Hoffmeister D."/>
            <person name="Hoegberg N."/>
            <person name="Martin F."/>
            <person name="Grigoriev I.V."/>
            <person name="Watkinson S.C."/>
        </authorList>
    </citation>
    <scope>NUCLEOTIDE SEQUENCE [LARGE SCALE GENOMIC DNA]</scope>
    <source>
        <strain evidence="3">S7.9</strain>
    </source>
</reference>
<feature type="compositionally biased region" description="Low complexity" evidence="1">
    <location>
        <begin position="154"/>
        <end position="172"/>
    </location>
</feature>
<accession>F8NY55</accession>
<dbReference type="GeneID" id="18819450"/>
<proteinExistence type="predicted"/>
<evidence type="ECO:0000313" key="2">
    <source>
        <dbReference type="EMBL" id="EGO24817.1"/>
    </source>
</evidence>
<feature type="region of interest" description="Disordered" evidence="1">
    <location>
        <begin position="146"/>
        <end position="181"/>
    </location>
</feature>
<dbReference type="Proteomes" id="UP000008064">
    <property type="component" value="Unassembled WGS sequence"/>
</dbReference>
<feature type="compositionally biased region" description="Polar residues" evidence="1">
    <location>
        <begin position="117"/>
        <end position="133"/>
    </location>
</feature>
<dbReference type="OrthoDB" id="3264780at2759"/>
<dbReference type="KEGG" id="sla:SERLADRAFT_468675"/>
<dbReference type="RefSeq" id="XP_007318836.1">
    <property type="nucleotide sequence ID" value="XM_007318774.1"/>
</dbReference>
<protein>
    <submittedName>
        <fullName evidence="2">Uncharacterized protein</fullName>
    </submittedName>
</protein>
<dbReference type="HOGENOM" id="CLU_1195497_0_0_1"/>
<evidence type="ECO:0000256" key="1">
    <source>
        <dbReference type="SAM" id="MobiDB-lite"/>
    </source>
</evidence>
<feature type="compositionally biased region" description="Low complexity" evidence="1">
    <location>
        <begin position="203"/>
        <end position="213"/>
    </location>
</feature>
<sequence>MYPRAPLIGMSPIHSQSGEGPAAYRANWERERGRQLLTQLITLIKGAAQNAALKSYFQQLKSGRREEEQTVLGGKGPSVAMDGSDEGTKGLLEMMGKQEQAVTSIDQTEGGGKSLLTEATNNATNSGTQQPSTPFDQLIASLISGSQTGVAENTSRASGSSTPSGSSEGCTTPIPGSSTPGFDQPAFERWLTMLQAYPPPPETTEQGTTVPVERSTMNNGVPNRICRRQPLH</sequence>
<feature type="region of interest" description="Disordered" evidence="1">
    <location>
        <begin position="102"/>
        <end position="133"/>
    </location>
</feature>
<feature type="region of interest" description="Disordered" evidence="1">
    <location>
        <begin position="67"/>
        <end position="89"/>
    </location>
</feature>
<organism evidence="3">
    <name type="scientific">Serpula lacrymans var. lacrymans (strain S7.9)</name>
    <name type="common">Dry rot fungus</name>
    <dbReference type="NCBI Taxonomy" id="578457"/>
    <lineage>
        <taxon>Eukaryota</taxon>
        <taxon>Fungi</taxon>
        <taxon>Dikarya</taxon>
        <taxon>Basidiomycota</taxon>
        <taxon>Agaricomycotina</taxon>
        <taxon>Agaricomycetes</taxon>
        <taxon>Agaricomycetidae</taxon>
        <taxon>Boletales</taxon>
        <taxon>Coniophorineae</taxon>
        <taxon>Serpulaceae</taxon>
        <taxon>Serpula</taxon>
    </lineage>
</organism>
<gene>
    <name evidence="2" type="ORF">SERLADRAFT_468675</name>
</gene>
<dbReference type="EMBL" id="GL945434">
    <property type="protein sequence ID" value="EGO24817.1"/>
    <property type="molecule type" value="Genomic_DNA"/>
</dbReference>
<evidence type="ECO:0000313" key="3">
    <source>
        <dbReference type="Proteomes" id="UP000008064"/>
    </source>
</evidence>